<feature type="signal peptide" evidence="5">
    <location>
        <begin position="1"/>
        <end position="21"/>
    </location>
</feature>
<dbReference type="Gene3D" id="3.40.50.1110">
    <property type="entry name" value="SGNH hydrolase"/>
    <property type="match status" value="1"/>
</dbReference>
<comment type="similarity">
    <text evidence="1">Belongs to the 'GDSL' lipolytic enzyme family.</text>
</comment>
<evidence type="ECO:0000313" key="6">
    <source>
        <dbReference type="EnsemblPlants" id="Kaladp0082s0099.1.v1.1"/>
    </source>
</evidence>
<evidence type="ECO:0000256" key="4">
    <source>
        <dbReference type="ARBA" id="ARBA00023098"/>
    </source>
</evidence>
<dbReference type="PANTHER" id="PTHR46020">
    <property type="entry name" value="OSJNBB0059K02.9 PROTEIN"/>
    <property type="match status" value="1"/>
</dbReference>
<feature type="chain" id="PRO_5029645820" evidence="5">
    <location>
        <begin position="22"/>
        <end position="346"/>
    </location>
</feature>
<protein>
    <submittedName>
        <fullName evidence="6">Uncharacterized protein</fullName>
    </submittedName>
</protein>
<dbReference type="Pfam" id="PF00657">
    <property type="entry name" value="Lipase_GDSL"/>
    <property type="match status" value="1"/>
</dbReference>
<dbReference type="Gramene" id="Kaladp0082s0099.1.v1.1">
    <property type="protein sequence ID" value="Kaladp0082s0099.1.v1.1"/>
    <property type="gene ID" value="Kaladp0082s0099.v1.1"/>
</dbReference>
<reference evidence="6" key="1">
    <citation type="submission" date="2021-01" db="UniProtKB">
        <authorList>
            <consortium name="EnsemblPlants"/>
        </authorList>
    </citation>
    <scope>IDENTIFICATION</scope>
</reference>
<dbReference type="AlphaFoldDB" id="A0A7N0UTI0"/>
<evidence type="ECO:0000313" key="7">
    <source>
        <dbReference type="Proteomes" id="UP000594263"/>
    </source>
</evidence>
<evidence type="ECO:0000256" key="1">
    <source>
        <dbReference type="ARBA" id="ARBA00008668"/>
    </source>
</evidence>
<dbReference type="OMA" id="LEPIGCM"/>
<keyword evidence="2" id="KW-0378">Hydrolase</keyword>
<dbReference type="Proteomes" id="UP000594263">
    <property type="component" value="Unplaced"/>
</dbReference>
<evidence type="ECO:0000256" key="2">
    <source>
        <dbReference type="ARBA" id="ARBA00022801"/>
    </source>
</evidence>
<dbReference type="InterPro" id="IPR001087">
    <property type="entry name" value="GDSL"/>
</dbReference>
<keyword evidence="7" id="KW-1185">Reference proteome</keyword>
<evidence type="ECO:0000256" key="3">
    <source>
        <dbReference type="ARBA" id="ARBA00022963"/>
    </source>
</evidence>
<organism evidence="6 7">
    <name type="scientific">Kalanchoe fedtschenkoi</name>
    <name type="common">Lavender scallops</name>
    <name type="synonym">South American air plant</name>
    <dbReference type="NCBI Taxonomy" id="63787"/>
    <lineage>
        <taxon>Eukaryota</taxon>
        <taxon>Viridiplantae</taxon>
        <taxon>Streptophyta</taxon>
        <taxon>Embryophyta</taxon>
        <taxon>Tracheophyta</taxon>
        <taxon>Spermatophyta</taxon>
        <taxon>Magnoliopsida</taxon>
        <taxon>eudicotyledons</taxon>
        <taxon>Gunneridae</taxon>
        <taxon>Pentapetalae</taxon>
        <taxon>Saxifragales</taxon>
        <taxon>Crassulaceae</taxon>
        <taxon>Kalanchoe</taxon>
    </lineage>
</organism>
<dbReference type="InterPro" id="IPR036514">
    <property type="entry name" value="SGNH_hydro_sf"/>
</dbReference>
<dbReference type="PANTHER" id="PTHR46020:SF4">
    <property type="entry name" value="OS04G0650200 PROTEIN"/>
    <property type="match status" value="1"/>
</dbReference>
<dbReference type="EnsemblPlants" id="Kaladp0082s0099.1.v1.1">
    <property type="protein sequence ID" value="Kaladp0082s0099.1.v1.1"/>
    <property type="gene ID" value="Kaladp0082s0099.v1.1"/>
</dbReference>
<keyword evidence="3" id="KW-0442">Lipid degradation</keyword>
<accession>A0A7N0UTI0</accession>
<evidence type="ECO:0000256" key="5">
    <source>
        <dbReference type="SAM" id="SignalP"/>
    </source>
</evidence>
<keyword evidence="5" id="KW-0732">Signal</keyword>
<dbReference type="GO" id="GO:0016788">
    <property type="term" value="F:hydrolase activity, acting on ester bonds"/>
    <property type="evidence" value="ECO:0007669"/>
    <property type="project" value="InterPro"/>
</dbReference>
<keyword evidence="4" id="KW-0443">Lipid metabolism</keyword>
<sequence length="346" mass="38069">MENQIVFAALILLTVISEATASNTHRKLFVFGDSYADTGNWEKTMAPSWKEPYGMTFPGKPSGRFSDGRVLTDHIASFLKIGSPVPYQWRRSNATILKHGMNFAYGGTGVFTTYVTAPNMTTQINYFQQIVDDEVMYTKHDLKSSIALVSLGGNDYGTYLAANSDTKGIYAFATSIMKQLELNLRRIHGLGVPKIVVTAIEPLGCLPSFTASSSYTNCSETGNLLAMLHNQLLNQTVAKLNEEQTGTSATFVILDLYEAFMSVFKKQGYEPGSSKSENILKPCCMGVTSEYNCGSVEKSNGTSMYTVCRNINSTFFWDTVHPAQSGWHAAYTALKPTLSKLNHHAI</sequence>
<proteinExistence type="inferred from homology"/>
<name>A0A7N0UTI0_KALFE</name>
<dbReference type="GO" id="GO:0016042">
    <property type="term" value="P:lipid catabolic process"/>
    <property type="evidence" value="ECO:0007669"/>
    <property type="project" value="UniProtKB-KW"/>
</dbReference>
<dbReference type="SUPFAM" id="SSF52266">
    <property type="entry name" value="SGNH hydrolase"/>
    <property type="match status" value="1"/>
</dbReference>